<gene>
    <name evidence="1" type="ORF">S01H4_19390</name>
</gene>
<organism evidence="1">
    <name type="scientific">marine sediment metagenome</name>
    <dbReference type="NCBI Taxonomy" id="412755"/>
    <lineage>
        <taxon>unclassified sequences</taxon>
        <taxon>metagenomes</taxon>
        <taxon>ecological metagenomes</taxon>
    </lineage>
</organism>
<comment type="caution">
    <text evidence="1">The sequence shown here is derived from an EMBL/GenBank/DDBJ whole genome shotgun (WGS) entry which is preliminary data.</text>
</comment>
<proteinExistence type="predicted"/>
<name>X0YJ73_9ZZZZ</name>
<reference evidence="1" key="1">
    <citation type="journal article" date="2014" name="Front. Microbiol.">
        <title>High frequency of phylogenetically diverse reductive dehalogenase-homologous genes in deep subseafloor sedimentary metagenomes.</title>
        <authorList>
            <person name="Kawai M."/>
            <person name="Futagami T."/>
            <person name="Toyoda A."/>
            <person name="Takaki Y."/>
            <person name="Nishi S."/>
            <person name="Hori S."/>
            <person name="Arai W."/>
            <person name="Tsubouchi T."/>
            <person name="Morono Y."/>
            <person name="Uchiyama I."/>
            <person name="Ito T."/>
            <person name="Fujiyama A."/>
            <person name="Inagaki F."/>
            <person name="Takami H."/>
        </authorList>
    </citation>
    <scope>NUCLEOTIDE SEQUENCE</scope>
    <source>
        <strain evidence="1">Expedition CK06-06</strain>
    </source>
</reference>
<accession>X0YJ73</accession>
<dbReference type="AlphaFoldDB" id="X0YJ73"/>
<sequence>MMAIARMAIAMIVILILVRIPTVGRVRGTVLIAGRGLGVTPGRIPRMAIPAVTATAIPVTATPRATTLRATSIKSPPGRSVGSISSKWVKGNIKLNILYFGSFLHIKYE</sequence>
<protein>
    <submittedName>
        <fullName evidence="1">Uncharacterized protein</fullName>
    </submittedName>
</protein>
<dbReference type="EMBL" id="BART01008647">
    <property type="protein sequence ID" value="GAG56124.1"/>
    <property type="molecule type" value="Genomic_DNA"/>
</dbReference>
<evidence type="ECO:0000313" key="1">
    <source>
        <dbReference type="EMBL" id="GAG56124.1"/>
    </source>
</evidence>